<reference evidence="1 2" key="1">
    <citation type="journal article" date="2015" name="Genome Announc.">
        <title>Expanding the biotechnology potential of lactobacilli through comparative genomics of 213 strains and associated genera.</title>
        <authorList>
            <person name="Sun Z."/>
            <person name="Harris H.M."/>
            <person name="McCann A."/>
            <person name="Guo C."/>
            <person name="Argimon S."/>
            <person name="Zhang W."/>
            <person name="Yang X."/>
            <person name="Jeffery I.B."/>
            <person name="Cooney J.C."/>
            <person name="Kagawa T.F."/>
            <person name="Liu W."/>
            <person name="Song Y."/>
            <person name="Salvetti E."/>
            <person name="Wrobel A."/>
            <person name="Rasinkangas P."/>
            <person name="Parkhill J."/>
            <person name="Rea M.C."/>
            <person name="O'Sullivan O."/>
            <person name="Ritari J."/>
            <person name="Douillard F.P."/>
            <person name="Paul Ross R."/>
            <person name="Yang R."/>
            <person name="Briner A.E."/>
            <person name="Felis G.E."/>
            <person name="de Vos W.M."/>
            <person name="Barrangou R."/>
            <person name="Klaenhammer T.R."/>
            <person name="Caufield P.W."/>
            <person name="Cui Y."/>
            <person name="Zhang H."/>
            <person name="O'Toole P.W."/>
        </authorList>
    </citation>
    <scope>NUCLEOTIDE SEQUENCE [LARGE SCALE GENOMIC DNA]</scope>
    <source>
        <strain evidence="1 2">DSM 20003</strain>
    </source>
</reference>
<dbReference type="Proteomes" id="UP000051461">
    <property type="component" value="Unassembled WGS sequence"/>
</dbReference>
<evidence type="ECO:0000313" key="2">
    <source>
        <dbReference type="Proteomes" id="UP000051461"/>
    </source>
</evidence>
<evidence type="ECO:0000313" key="1">
    <source>
        <dbReference type="EMBL" id="KRK32552.1"/>
    </source>
</evidence>
<proteinExistence type="predicted"/>
<keyword evidence="2" id="KW-1185">Reference proteome</keyword>
<accession>A0A0R1GEP8</accession>
<dbReference type="EMBL" id="AZDA01000140">
    <property type="protein sequence ID" value="KRK32552.1"/>
    <property type="molecule type" value="Genomic_DNA"/>
</dbReference>
<name>A0A0R1GEP8_9LACO</name>
<gene>
    <name evidence="1" type="ORF">FC07_GL001977</name>
</gene>
<dbReference type="AlphaFoldDB" id="A0A0R1GEP8"/>
<comment type="caution">
    <text evidence="1">The sequence shown here is derived from an EMBL/GenBank/DDBJ whole genome shotgun (WGS) entry which is preliminary data.</text>
</comment>
<protein>
    <submittedName>
        <fullName evidence="1">Uncharacterized protein</fullName>
    </submittedName>
</protein>
<dbReference type="PATRIC" id="fig|1423726.3.peg.2053"/>
<sequence>MIERYFCAQKINWRSFFMPFNQNLHAQGWRQLTQHHELQAIKTFTRLSQQGQPTDLVQVGLSFCQGRGVHQDHRIARLCFQLVRLDHPVLGETCLTYLKQYRNKQQKQPAQSTWHPRYR</sequence>
<organism evidence="1 2">
    <name type="scientific">Loigolactobacillus bifermentans DSM 20003</name>
    <dbReference type="NCBI Taxonomy" id="1423726"/>
    <lineage>
        <taxon>Bacteria</taxon>
        <taxon>Bacillati</taxon>
        <taxon>Bacillota</taxon>
        <taxon>Bacilli</taxon>
        <taxon>Lactobacillales</taxon>
        <taxon>Lactobacillaceae</taxon>
        <taxon>Loigolactobacillus</taxon>
    </lineage>
</organism>